<gene>
    <name evidence="1" type="ORF">Asi02nite_37350</name>
</gene>
<evidence type="ECO:0000313" key="1">
    <source>
        <dbReference type="EMBL" id="GIF74217.1"/>
    </source>
</evidence>
<dbReference type="RefSeq" id="WP_203714625.1">
    <property type="nucleotide sequence ID" value="NZ_BONE01000028.1"/>
</dbReference>
<comment type="caution">
    <text evidence="1">The sequence shown here is derived from an EMBL/GenBank/DDBJ whole genome shotgun (WGS) entry which is preliminary data.</text>
</comment>
<accession>A0ABQ4CSG9</accession>
<reference evidence="1 2" key="1">
    <citation type="submission" date="2021-01" db="EMBL/GenBank/DDBJ databases">
        <title>Whole genome shotgun sequence of Asanoa siamensis NBRC 107932.</title>
        <authorList>
            <person name="Komaki H."/>
            <person name="Tamura T."/>
        </authorList>
    </citation>
    <scope>NUCLEOTIDE SEQUENCE [LARGE SCALE GENOMIC DNA]</scope>
    <source>
        <strain evidence="1 2">NBRC 107932</strain>
    </source>
</reference>
<dbReference type="Proteomes" id="UP000604117">
    <property type="component" value="Unassembled WGS sequence"/>
</dbReference>
<name>A0ABQ4CSG9_9ACTN</name>
<proteinExistence type="predicted"/>
<keyword evidence="2" id="KW-1185">Reference proteome</keyword>
<dbReference type="EMBL" id="BONE01000028">
    <property type="protein sequence ID" value="GIF74217.1"/>
    <property type="molecule type" value="Genomic_DNA"/>
</dbReference>
<evidence type="ECO:0000313" key="2">
    <source>
        <dbReference type="Proteomes" id="UP000604117"/>
    </source>
</evidence>
<evidence type="ECO:0008006" key="3">
    <source>
        <dbReference type="Google" id="ProtNLM"/>
    </source>
</evidence>
<protein>
    <recommendedName>
        <fullName evidence="3">Nucleic acid-binding protein</fullName>
    </recommendedName>
</protein>
<sequence>MTAFGFVLDTSSILGYAQLRIGVAEMLLSAEELGQVFGATELCLGSAADLEAAGIGTALGAHAVRDHGSLVVLADAILPSDRRVALHRLFPTRADVVSALLASFHWGVPVVTYEPKAYVGTNGILYGDVLEIEDA</sequence>
<organism evidence="1 2">
    <name type="scientific">Asanoa siamensis</name>
    <dbReference type="NCBI Taxonomy" id="926357"/>
    <lineage>
        <taxon>Bacteria</taxon>
        <taxon>Bacillati</taxon>
        <taxon>Actinomycetota</taxon>
        <taxon>Actinomycetes</taxon>
        <taxon>Micromonosporales</taxon>
        <taxon>Micromonosporaceae</taxon>
        <taxon>Asanoa</taxon>
    </lineage>
</organism>